<keyword evidence="3" id="KW-1185">Reference proteome</keyword>
<dbReference type="Pfam" id="PF00483">
    <property type="entry name" value="NTP_transferase"/>
    <property type="match status" value="1"/>
</dbReference>
<accession>A0ABZ0CQU8</accession>
<proteinExistence type="predicted"/>
<name>A0ABZ0CQU8_9BURK</name>
<evidence type="ECO:0000313" key="3">
    <source>
        <dbReference type="Proteomes" id="UP001303946"/>
    </source>
</evidence>
<protein>
    <submittedName>
        <fullName evidence="2">Nucleotidyltransferase family protein</fullName>
    </submittedName>
</protein>
<dbReference type="SUPFAM" id="SSF53448">
    <property type="entry name" value="Nucleotide-diphospho-sugar transferases"/>
    <property type="match status" value="1"/>
</dbReference>
<reference evidence="2 3" key="1">
    <citation type="submission" date="2023-10" db="EMBL/GenBank/DDBJ databases">
        <title>Bacteria for the degradation of biodegradable plastic PBAT(Polybutylene adipate terephthalate).</title>
        <authorList>
            <person name="Weon H.-Y."/>
            <person name="Yeon J."/>
        </authorList>
    </citation>
    <scope>NUCLEOTIDE SEQUENCE [LARGE SCALE GENOMIC DNA]</scope>
    <source>
        <strain evidence="2 3">SBD 7-3</strain>
    </source>
</reference>
<organism evidence="2 3">
    <name type="scientific">Piscinibacter gummiphilus</name>
    <dbReference type="NCBI Taxonomy" id="946333"/>
    <lineage>
        <taxon>Bacteria</taxon>
        <taxon>Pseudomonadati</taxon>
        <taxon>Pseudomonadota</taxon>
        <taxon>Betaproteobacteria</taxon>
        <taxon>Burkholderiales</taxon>
        <taxon>Sphaerotilaceae</taxon>
        <taxon>Piscinibacter</taxon>
    </lineage>
</organism>
<dbReference type="InterPro" id="IPR005835">
    <property type="entry name" value="NTP_transferase_dom"/>
</dbReference>
<dbReference type="EMBL" id="CP136336">
    <property type="protein sequence ID" value="WOB07269.1"/>
    <property type="molecule type" value="Genomic_DNA"/>
</dbReference>
<dbReference type="InterPro" id="IPR029044">
    <property type="entry name" value="Nucleotide-diphossugar_trans"/>
</dbReference>
<dbReference type="Proteomes" id="UP001303946">
    <property type="component" value="Chromosome"/>
</dbReference>
<dbReference type="RefSeq" id="WP_316699941.1">
    <property type="nucleotide sequence ID" value="NZ_CP136336.1"/>
</dbReference>
<feature type="domain" description="Nucleotidyl transferase" evidence="1">
    <location>
        <begin position="9"/>
        <end position="234"/>
    </location>
</feature>
<dbReference type="CDD" id="cd04181">
    <property type="entry name" value="NTP_transferase"/>
    <property type="match status" value="1"/>
</dbReference>
<dbReference type="PANTHER" id="PTHR22572">
    <property type="entry name" value="SUGAR-1-PHOSPHATE GUANYL TRANSFERASE"/>
    <property type="match status" value="1"/>
</dbReference>
<gene>
    <name evidence="2" type="ORF">RXV79_20405</name>
</gene>
<dbReference type="InterPro" id="IPR050486">
    <property type="entry name" value="Mannose-1P_guanyltransferase"/>
</dbReference>
<evidence type="ECO:0000259" key="1">
    <source>
        <dbReference type="Pfam" id="PF00483"/>
    </source>
</evidence>
<evidence type="ECO:0000313" key="2">
    <source>
        <dbReference type="EMBL" id="WOB07269.1"/>
    </source>
</evidence>
<dbReference type="Gene3D" id="3.90.550.10">
    <property type="entry name" value="Spore Coat Polysaccharide Biosynthesis Protein SpsA, Chain A"/>
    <property type="match status" value="1"/>
</dbReference>
<sequence length="244" mass="26453">MNTSQRKSKAVLLAGGLGTRLRPLTNTVPKCLVEIAGRPLLDYWFQALRDAGITDVLVNNHHLPEAVRAFLDAKKREGFNAVEAYEPVLLGSAGTVAHNRAWADDADDVLIVYADNLSSLDVPAFMASHRAHGLPMTMLLFHAPNPKACGIAEVDGSGRIVDFVEKPAEPKSDLANAGVYAVTADAWREMADAKAFDLGFDVLPKFVGRMQGHVHEGYHRDIGNLDALEAARADAPRVFAGRFN</sequence>